<dbReference type="InterPro" id="IPR045164">
    <property type="entry name" value="RBM41/RNPC3"/>
</dbReference>
<organism evidence="7 8">
    <name type="scientific">Eschrichtius robustus</name>
    <name type="common">California gray whale</name>
    <name type="synonym">Eschrichtius gibbosus</name>
    <dbReference type="NCBI Taxonomy" id="9764"/>
    <lineage>
        <taxon>Eukaryota</taxon>
        <taxon>Metazoa</taxon>
        <taxon>Chordata</taxon>
        <taxon>Craniata</taxon>
        <taxon>Vertebrata</taxon>
        <taxon>Euteleostomi</taxon>
        <taxon>Mammalia</taxon>
        <taxon>Eutheria</taxon>
        <taxon>Laurasiatheria</taxon>
        <taxon>Artiodactyla</taxon>
        <taxon>Whippomorpha</taxon>
        <taxon>Cetacea</taxon>
        <taxon>Mysticeti</taxon>
        <taxon>Eschrichtiidae</taxon>
        <taxon>Eschrichtius</taxon>
    </lineage>
</organism>
<gene>
    <name evidence="7" type="ORF">J1605_010579</name>
</gene>
<proteinExistence type="predicted"/>
<comment type="caution">
    <text evidence="7">The sequence shown here is derived from an EMBL/GenBank/DDBJ whole genome shotgun (WGS) entry which is preliminary data.</text>
</comment>
<dbReference type="GO" id="GO:0005689">
    <property type="term" value="C:U12-type spliceosomal complex"/>
    <property type="evidence" value="ECO:0007669"/>
    <property type="project" value="TreeGrafter"/>
</dbReference>
<accession>A0AB34GNS8</accession>
<reference evidence="7 8" key="1">
    <citation type="submission" date="2022-11" db="EMBL/GenBank/DDBJ databases">
        <title>Whole genome sequence of Eschrichtius robustus ER-17-0199.</title>
        <authorList>
            <person name="Bruniche-Olsen A."/>
            <person name="Black A.N."/>
            <person name="Fields C.J."/>
            <person name="Walden K."/>
            <person name="Dewoody J.A."/>
        </authorList>
    </citation>
    <scope>NUCLEOTIDE SEQUENCE [LARGE SCALE GENOMIC DNA]</scope>
    <source>
        <strain evidence="7">ER-17-0199</strain>
        <tissue evidence="7">Blubber</tissue>
    </source>
</reference>
<dbReference type="PROSITE" id="PS50102">
    <property type="entry name" value="RRM"/>
    <property type="match status" value="1"/>
</dbReference>
<feature type="domain" description="RRM" evidence="6">
    <location>
        <begin position="140"/>
        <end position="218"/>
    </location>
</feature>
<dbReference type="GO" id="GO:0097157">
    <property type="term" value="F:pre-mRNA intronic binding"/>
    <property type="evidence" value="ECO:0007669"/>
    <property type="project" value="TreeGrafter"/>
</dbReference>
<dbReference type="InterPro" id="IPR035979">
    <property type="entry name" value="RBD_domain_sf"/>
</dbReference>
<dbReference type="EMBL" id="JAIQCJ010002136">
    <property type="protein sequence ID" value="KAJ8782066.1"/>
    <property type="molecule type" value="Genomic_DNA"/>
</dbReference>
<keyword evidence="1 5" id="KW-0694">RNA-binding</keyword>
<dbReference type="SUPFAM" id="SSF54928">
    <property type="entry name" value="RNA-binding domain, RBD"/>
    <property type="match status" value="1"/>
</dbReference>
<evidence type="ECO:0000313" key="7">
    <source>
        <dbReference type="EMBL" id="KAJ8782066.1"/>
    </source>
</evidence>
<dbReference type="PANTHER" id="PTHR16105">
    <property type="entry name" value="RNA-BINDING REGION-CONTAINING PROTEIN 3"/>
    <property type="match status" value="1"/>
</dbReference>
<evidence type="ECO:0000256" key="5">
    <source>
        <dbReference type="PROSITE-ProRule" id="PRU00176"/>
    </source>
</evidence>
<dbReference type="AlphaFoldDB" id="A0AB34GNS8"/>
<dbReference type="PANTHER" id="PTHR16105:SF2">
    <property type="entry name" value="RNA-BINDING PROTEIN 41"/>
    <property type="match status" value="1"/>
</dbReference>
<dbReference type="Proteomes" id="UP001159641">
    <property type="component" value="Unassembled WGS sequence"/>
</dbReference>
<dbReference type="GO" id="GO:0000398">
    <property type="term" value="P:mRNA splicing, via spliceosome"/>
    <property type="evidence" value="ECO:0007669"/>
    <property type="project" value="TreeGrafter"/>
</dbReference>
<evidence type="ECO:0000259" key="6">
    <source>
        <dbReference type="PROSITE" id="PS50102"/>
    </source>
</evidence>
<dbReference type="InterPro" id="IPR012677">
    <property type="entry name" value="Nucleotide-bd_a/b_plait_sf"/>
</dbReference>
<evidence type="ECO:0000256" key="3">
    <source>
        <dbReference type="ARBA" id="ARBA00067964"/>
    </source>
</evidence>
<comment type="function">
    <text evidence="2">May bind RNA.</text>
</comment>
<dbReference type="Pfam" id="PF00076">
    <property type="entry name" value="RRM_1"/>
    <property type="match status" value="1"/>
</dbReference>
<dbReference type="SMART" id="SM00360">
    <property type="entry name" value="RRM"/>
    <property type="match status" value="1"/>
</dbReference>
<evidence type="ECO:0000256" key="4">
    <source>
        <dbReference type="ARBA" id="ARBA00075590"/>
    </source>
</evidence>
<dbReference type="GO" id="GO:0030626">
    <property type="term" value="F:U12 snRNA binding"/>
    <property type="evidence" value="ECO:0007669"/>
    <property type="project" value="TreeGrafter"/>
</dbReference>
<dbReference type="Gene3D" id="3.30.70.330">
    <property type="match status" value="1"/>
</dbReference>
<evidence type="ECO:0000256" key="1">
    <source>
        <dbReference type="ARBA" id="ARBA00022884"/>
    </source>
</evidence>
<protein>
    <recommendedName>
        <fullName evidence="3">RNA-binding protein 41</fullName>
    </recommendedName>
    <alternativeName>
        <fullName evidence="4">RNA-binding motif protein 41</fullName>
    </alternativeName>
</protein>
<evidence type="ECO:0000256" key="2">
    <source>
        <dbReference type="ARBA" id="ARBA00056959"/>
    </source>
</evidence>
<keyword evidence="8" id="KW-1185">Reference proteome</keyword>
<evidence type="ECO:0000313" key="8">
    <source>
        <dbReference type="Proteomes" id="UP001159641"/>
    </source>
</evidence>
<dbReference type="CDD" id="cd12239">
    <property type="entry name" value="RRM2_RBM40_like"/>
    <property type="match status" value="1"/>
</dbReference>
<name>A0AB34GNS8_ESCRO</name>
<dbReference type="FunFam" id="3.30.70.330:FF:000252">
    <property type="entry name" value="RNA binding motif protein 41"/>
    <property type="match status" value="1"/>
</dbReference>
<sequence length="244" mass="28487">MNQRVIATYKKYYLHHTFRQAVKVSDESGTTWRQFWKDCDIYKAIKNIDFAWREVMAVTMNGVWKNLGPQFVHDFRGFEKVDEESKEVFSNVVTLNEQLELDLQEDDFTELLAVQHEELTNEDLMELEAQRKDEERQEEEVLYLKNLSPRVTEGDLVSLFARFQEKKGPPIQFRMMTGRMRGQAFITFPNTEIAWQALRLVNGYKLRGKILVIEFGKNKKQQSDLQAASLISSTTDNTTEISGS</sequence>
<dbReference type="InterPro" id="IPR000504">
    <property type="entry name" value="RRM_dom"/>
</dbReference>